<gene>
    <name evidence="10" type="ORF">CLV43_101212</name>
</gene>
<dbReference type="GO" id="GO:0016787">
    <property type="term" value="F:hydrolase activity"/>
    <property type="evidence" value="ECO:0007669"/>
    <property type="project" value="UniProtKB-KW"/>
</dbReference>
<dbReference type="GO" id="GO:0016740">
    <property type="term" value="F:transferase activity"/>
    <property type="evidence" value="ECO:0007669"/>
    <property type="project" value="UniProtKB-KW"/>
</dbReference>
<evidence type="ECO:0000256" key="6">
    <source>
        <dbReference type="ARBA" id="ARBA00022841"/>
    </source>
</evidence>
<sequence>MTANRLDSPTPPGSGPGLPPLPESWLPKEHPLHRPRHGARQTSSRVAAVIFFCVPMFLLVVGVRAPEFENRKLADFPSITDGFGLFTGLDRWATDHLPLRDKAVAAEDAISRGVFGEPPQFKKEQKTEVGPVIAPEQDSPAPTPPSEYQDVIEGSDGWLYFGFDVKGACEPQLPLNDVFQRVNQLRQAVESSGRKFVFVVAPNKTTMVPEHLPPGYFGAACATKARDEFWKRVVAETGAVDLRPGLQLAADRIKGPVYSKLDTHWTFDGGLVYSRAVAEQVKPGVSVTWRSTQGKVVQVPGDLSSLLGQRKNVVLQSYRLAPDGVDVRSREVEGSFAEPRRVTQDPSKGVVDAKVGLLGDSFTFYVHQYVVAGFSDITLQNSDFVPPDPHRTGAMLADQDVVVVEAAERSLVGGVNPLLQSDVIAAIGEELAKKPR</sequence>
<accession>A0A2T0TK03</accession>
<comment type="subcellular location">
    <subcellularLocation>
        <location evidence="1">Periplasm</location>
    </subcellularLocation>
</comment>
<evidence type="ECO:0000256" key="8">
    <source>
        <dbReference type="SAM" id="Phobius"/>
    </source>
</evidence>
<dbReference type="GO" id="GO:0042597">
    <property type="term" value="C:periplasmic space"/>
    <property type="evidence" value="ECO:0007669"/>
    <property type="project" value="UniProtKB-SubCell"/>
</dbReference>
<dbReference type="InterPro" id="IPR031811">
    <property type="entry name" value="ALGX/ALGJ_SGNH-like"/>
</dbReference>
<dbReference type="EMBL" id="PVTF01000001">
    <property type="protein sequence ID" value="PRY45949.1"/>
    <property type="molecule type" value="Genomic_DNA"/>
</dbReference>
<evidence type="ECO:0000313" key="11">
    <source>
        <dbReference type="Proteomes" id="UP000239494"/>
    </source>
</evidence>
<dbReference type="UniPathway" id="UPA00286"/>
<evidence type="ECO:0000256" key="3">
    <source>
        <dbReference type="ARBA" id="ARBA00022679"/>
    </source>
</evidence>
<feature type="compositionally biased region" description="Pro residues" evidence="7">
    <location>
        <begin position="9"/>
        <end position="22"/>
    </location>
</feature>
<keyword evidence="6" id="KW-0016">Alginate biosynthesis</keyword>
<evidence type="ECO:0000256" key="1">
    <source>
        <dbReference type="ARBA" id="ARBA00004418"/>
    </source>
</evidence>
<keyword evidence="11" id="KW-1185">Reference proteome</keyword>
<evidence type="ECO:0000313" key="10">
    <source>
        <dbReference type="EMBL" id="PRY45949.1"/>
    </source>
</evidence>
<comment type="pathway">
    <text evidence="2">Glycan biosynthesis; alginate biosynthesis.</text>
</comment>
<keyword evidence="8" id="KW-0812">Transmembrane</keyword>
<keyword evidence="8" id="KW-1133">Transmembrane helix</keyword>
<dbReference type="GO" id="GO:0042121">
    <property type="term" value="P:alginic acid biosynthetic process"/>
    <property type="evidence" value="ECO:0007669"/>
    <property type="project" value="UniProtKB-UniPathway"/>
</dbReference>
<organism evidence="10 11">
    <name type="scientific">Umezawaea tangerina</name>
    <dbReference type="NCBI Taxonomy" id="84725"/>
    <lineage>
        <taxon>Bacteria</taxon>
        <taxon>Bacillati</taxon>
        <taxon>Actinomycetota</taxon>
        <taxon>Actinomycetes</taxon>
        <taxon>Pseudonocardiales</taxon>
        <taxon>Pseudonocardiaceae</taxon>
        <taxon>Umezawaea</taxon>
    </lineage>
</organism>
<name>A0A2T0TK03_9PSEU</name>
<feature type="transmembrane region" description="Helical" evidence="8">
    <location>
        <begin position="46"/>
        <end position="65"/>
    </location>
</feature>
<feature type="domain" description="AlgX/AlgJ SGNH hydrolase-like" evidence="9">
    <location>
        <begin position="151"/>
        <end position="336"/>
    </location>
</feature>
<evidence type="ECO:0000259" key="9">
    <source>
        <dbReference type="Pfam" id="PF16822"/>
    </source>
</evidence>
<evidence type="ECO:0000256" key="7">
    <source>
        <dbReference type="SAM" id="MobiDB-lite"/>
    </source>
</evidence>
<keyword evidence="4" id="KW-0732">Signal</keyword>
<keyword evidence="5" id="KW-0574">Periplasm</keyword>
<evidence type="ECO:0000256" key="2">
    <source>
        <dbReference type="ARBA" id="ARBA00005182"/>
    </source>
</evidence>
<keyword evidence="10" id="KW-0378">Hydrolase</keyword>
<dbReference type="Proteomes" id="UP000239494">
    <property type="component" value="Unassembled WGS sequence"/>
</dbReference>
<dbReference type="AlphaFoldDB" id="A0A2T0TK03"/>
<evidence type="ECO:0000256" key="4">
    <source>
        <dbReference type="ARBA" id="ARBA00022729"/>
    </source>
</evidence>
<protein>
    <submittedName>
        <fullName evidence="10">Acetyltransferase AlgX (SGNH hydrolase-like protein)</fullName>
    </submittedName>
</protein>
<reference evidence="10 11" key="1">
    <citation type="submission" date="2018-03" db="EMBL/GenBank/DDBJ databases">
        <title>Genomic Encyclopedia of Archaeal and Bacterial Type Strains, Phase II (KMG-II): from individual species to whole genera.</title>
        <authorList>
            <person name="Goeker M."/>
        </authorList>
    </citation>
    <scope>NUCLEOTIDE SEQUENCE [LARGE SCALE GENOMIC DNA]</scope>
    <source>
        <strain evidence="10 11">DSM 44720</strain>
    </source>
</reference>
<dbReference type="RefSeq" id="WP_106185050.1">
    <property type="nucleotide sequence ID" value="NZ_PVTF01000001.1"/>
</dbReference>
<keyword evidence="8" id="KW-0472">Membrane</keyword>
<dbReference type="Pfam" id="PF16822">
    <property type="entry name" value="ALGX"/>
    <property type="match status" value="1"/>
</dbReference>
<proteinExistence type="predicted"/>
<dbReference type="OrthoDB" id="3264206at2"/>
<comment type="caution">
    <text evidence="10">The sequence shown here is derived from an EMBL/GenBank/DDBJ whole genome shotgun (WGS) entry which is preliminary data.</text>
</comment>
<feature type="region of interest" description="Disordered" evidence="7">
    <location>
        <begin position="1"/>
        <end position="39"/>
    </location>
</feature>
<evidence type="ECO:0000256" key="5">
    <source>
        <dbReference type="ARBA" id="ARBA00022764"/>
    </source>
</evidence>
<keyword evidence="3 10" id="KW-0808">Transferase</keyword>